<sequence length="186" mass="20902">MAHFGDHQLVRYGVPIKLVHIGTRKTLHSHLINYPTGSHQQEVTCFHERDDNDWWIIKGPDGNGRFNCPIGAPVLNHSIIRLEHVLTYRNLHSHHGFKSPATNQGEVTAFGEFGIGDANDNWRLEVQGHHPGAPWRINEQVKLIHVATNHALHSHNGHNTPGSDQQEVTAFGERDANDLWAIEVLG</sequence>
<dbReference type="Pfam" id="PF02815">
    <property type="entry name" value="MIR"/>
    <property type="match status" value="1"/>
</dbReference>
<dbReference type="PANTHER" id="PTHR46809">
    <property type="entry name" value="STROMAL CELL-DERIVED FACTOR 2-LIKE PROTEIN"/>
    <property type="match status" value="1"/>
</dbReference>
<name>A0A1R2ALA0_9CILI</name>
<accession>A0A1R2ALA0</accession>
<dbReference type="AlphaFoldDB" id="A0A1R2ALA0"/>
<dbReference type="EMBL" id="MPUH01002274">
    <property type="protein sequence ID" value="OMJ65274.1"/>
    <property type="molecule type" value="Genomic_DNA"/>
</dbReference>
<keyword evidence="2" id="KW-0677">Repeat</keyword>
<evidence type="ECO:0000256" key="2">
    <source>
        <dbReference type="ARBA" id="ARBA00022737"/>
    </source>
</evidence>
<evidence type="ECO:0000256" key="1">
    <source>
        <dbReference type="ARBA" id="ARBA00022729"/>
    </source>
</evidence>
<dbReference type="OrthoDB" id="5588846at2759"/>
<dbReference type="Gene3D" id="2.80.10.50">
    <property type="match status" value="1"/>
</dbReference>
<evidence type="ECO:0000313" key="5">
    <source>
        <dbReference type="Proteomes" id="UP000187209"/>
    </source>
</evidence>
<dbReference type="PROSITE" id="PS50919">
    <property type="entry name" value="MIR"/>
    <property type="match status" value="3"/>
</dbReference>
<gene>
    <name evidence="4" type="ORF">SteCoe_38645</name>
</gene>
<evidence type="ECO:0000313" key="4">
    <source>
        <dbReference type="EMBL" id="OMJ65274.1"/>
    </source>
</evidence>
<feature type="domain" description="MIR" evidence="3">
    <location>
        <begin position="7"/>
        <end position="60"/>
    </location>
</feature>
<dbReference type="SUPFAM" id="SSF82109">
    <property type="entry name" value="MIR domain"/>
    <property type="match status" value="1"/>
</dbReference>
<dbReference type="PANTHER" id="PTHR46809:SF2">
    <property type="entry name" value="GH21273P"/>
    <property type="match status" value="1"/>
</dbReference>
<dbReference type="SMART" id="SM00472">
    <property type="entry name" value="MIR"/>
    <property type="match status" value="3"/>
</dbReference>
<dbReference type="InterPro" id="IPR036300">
    <property type="entry name" value="MIR_dom_sf"/>
</dbReference>
<organism evidence="4 5">
    <name type="scientific">Stentor coeruleus</name>
    <dbReference type="NCBI Taxonomy" id="5963"/>
    <lineage>
        <taxon>Eukaryota</taxon>
        <taxon>Sar</taxon>
        <taxon>Alveolata</taxon>
        <taxon>Ciliophora</taxon>
        <taxon>Postciliodesmatophora</taxon>
        <taxon>Heterotrichea</taxon>
        <taxon>Heterotrichida</taxon>
        <taxon>Stentoridae</taxon>
        <taxon>Stentor</taxon>
    </lineage>
</organism>
<dbReference type="Proteomes" id="UP000187209">
    <property type="component" value="Unassembled WGS sequence"/>
</dbReference>
<proteinExistence type="predicted"/>
<comment type="caution">
    <text evidence="4">The sequence shown here is derived from an EMBL/GenBank/DDBJ whole genome shotgun (WGS) entry which is preliminary data.</text>
</comment>
<reference evidence="4 5" key="1">
    <citation type="submission" date="2016-11" db="EMBL/GenBank/DDBJ databases">
        <title>The macronuclear genome of Stentor coeruleus: a giant cell with tiny introns.</title>
        <authorList>
            <person name="Slabodnick M."/>
            <person name="Ruby J.G."/>
            <person name="Reiff S.B."/>
            <person name="Swart E.C."/>
            <person name="Gosai S."/>
            <person name="Prabakaran S."/>
            <person name="Witkowska E."/>
            <person name="Larue G.E."/>
            <person name="Fisher S."/>
            <person name="Freeman R.M."/>
            <person name="Gunawardena J."/>
            <person name="Chu W."/>
            <person name="Stover N.A."/>
            <person name="Gregory B.D."/>
            <person name="Nowacki M."/>
            <person name="Derisi J."/>
            <person name="Roy S.W."/>
            <person name="Marshall W.F."/>
            <person name="Sood P."/>
        </authorList>
    </citation>
    <scope>NUCLEOTIDE SEQUENCE [LARGE SCALE GENOMIC DNA]</scope>
    <source>
        <strain evidence="4">WM001</strain>
    </source>
</reference>
<keyword evidence="1" id="KW-0732">Signal</keyword>
<feature type="domain" description="MIR" evidence="3">
    <location>
        <begin position="71"/>
        <end position="127"/>
    </location>
</feature>
<dbReference type="InterPro" id="IPR016093">
    <property type="entry name" value="MIR_motif"/>
</dbReference>
<protein>
    <recommendedName>
        <fullName evidence="3">MIR domain-containing protein</fullName>
    </recommendedName>
</protein>
<evidence type="ECO:0000259" key="3">
    <source>
        <dbReference type="PROSITE" id="PS50919"/>
    </source>
</evidence>
<feature type="domain" description="MIR" evidence="3">
    <location>
        <begin position="132"/>
        <end position="185"/>
    </location>
</feature>
<keyword evidence="5" id="KW-1185">Reference proteome</keyword>